<dbReference type="SUPFAM" id="SSF143011">
    <property type="entry name" value="RelE-like"/>
    <property type="match status" value="1"/>
</dbReference>
<dbReference type="RefSeq" id="WP_372044851.1">
    <property type="nucleotide sequence ID" value="NZ_JBBKTV010000006.1"/>
</dbReference>
<organism evidence="1 2">
    <name type="scientific">Tistrella arctica</name>
    <dbReference type="NCBI Taxonomy" id="3133430"/>
    <lineage>
        <taxon>Bacteria</taxon>
        <taxon>Pseudomonadati</taxon>
        <taxon>Pseudomonadota</taxon>
        <taxon>Alphaproteobacteria</taxon>
        <taxon>Geminicoccales</taxon>
        <taxon>Geminicoccaceae</taxon>
        <taxon>Tistrella</taxon>
    </lineage>
</organism>
<sequence>MSQSERNFLWHARLLTGDRKGYWALYVTRNWRLTFKVDDVQIEIIDLDYQDYH</sequence>
<dbReference type="Proteomes" id="UP001413721">
    <property type="component" value="Unassembled WGS sequence"/>
</dbReference>
<dbReference type="EMBL" id="JBBKTW010000004">
    <property type="protein sequence ID" value="MEN2988930.1"/>
    <property type="molecule type" value="Genomic_DNA"/>
</dbReference>
<accession>A0ABU9YJD2</accession>
<gene>
    <name evidence="1" type="ORF">WG926_11505</name>
</gene>
<reference evidence="1 2" key="1">
    <citation type="submission" date="2024-03" db="EMBL/GenBank/DDBJ databases">
        <title>High-quality draft genome sequencing of Tistrella sp. BH-R2-4.</title>
        <authorList>
            <person name="Dong C."/>
        </authorList>
    </citation>
    <scope>NUCLEOTIDE SEQUENCE [LARGE SCALE GENOMIC DNA]</scope>
    <source>
        <strain evidence="1 2">BH-R2-4</strain>
    </source>
</reference>
<dbReference type="Gene3D" id="3.30.2310.20">
    <property type="entry name" value="RelE-like"/>
    <property type="match status" value="1"/>
</dbReference>
<protein>
    <submittedName>
        <fullName evidence="1">Type II toxin-antitoxin system RelE/ParE family toxin</fullName>
    </submittedName>
</protein>
<keyword evidence="2" id="KW-1185">Reference proteome</keyword>
<evidence type="ECO:0000313" key="2">
    <source>
        <dbReference type="Proteomes" id="UP001413721"/>
    </source>
</evidence>
<proteinExistence type="predicted"/>
<dbReference type="InterPro" id="IPR035093">
    <property type="entry name" value="RelE/ParE_toxin_dom_sf"/>
</dbReference>
<comment type="caution">
    <text evidence="1">The sequence shown here is derived from an EMBL/GenBank/DDBJ whole genome shotgun (WGS) entry which is preliminary data.</text>
</comment>
<evidence type="ECO:0000313" key="1">
    <source>
        <dbReference type="EMBL" id="MEN2988930.1"/>
    </source>
</evidence>
<name>A0ABU9YJD2_9PROT</name>